<keyword evidence="2" id="KW-1185">Reference proteome</keyword>
<organism evidence="1 2">
    <name type="scientific">Arthrobacter gallicola</name>
    <dbReference type="NCBI Taxonomy" id="2762225"/>
    <lineage>
        <taxon>Bacteria</taxon>
        <taxon>Bacillati</taxon>
        <taxon>Actinomycetota</taxon>
        <taxon>Actinomycetes</taxon>
        <taxon>Micrococcales</taxon>
        <taxon>Micrococcaceae</taxon>
        <taxon>Arthrobacter</taxon>
    </lineage>
</organism>
<sequence>MIRKPSVGMVVSLSILGGFALGIGTMTASGGDDTAPATSPDPSVAALAALPPSATGFPELGDDPATAVYEPFAACSADYANGPGAELDRNNMIGPENSVLLSPEEMMSRGYSAAQIDSQSRAWNKLSPEEREEQLCRAAQQNAAIAELR</sequence>
<name>A0ABR8UQL4_9MICC</name>
<dbReference type="EMBL" id="JACSQD010000002">
    <property type="protein sequence ID" value="MBD7994635.1"/>
    <property type="molecule type" value="Genomic_DNA"/>
</dbReference>
<gene>
    <name evidence="1" type="ORF">H9639_04925</name>
</gene>
<comment type="caution">
    <text evidence="1">The sequence shown here is derived from an EMBL/GenBank/DDBJ whole genome shotgun (WGS) entry which is preliminary data.</text>
</comment>
<evidence type="ECO:0000313" key="2">
    <source>
        <dbReference type="Proteomes" id="UP000609874"/>
    </source>
</evidence>
<evidence type="ECO:0000313" key="1">
    <source>
        <dbReference type="EMBL" id="MBD7994635.1"/>
    </source>
</evidence>
<protein>
    <recommendedName>
        <fullName evidence="3">Secreted protein</fullName>
    </recommendedName>
</protein>
<evidence type="ECO:0008006" key="3">
    <source>
        <dbReference type="Google" id="ProtNLM"/>
    </source>
</evidence>
<dbReference type="Proteomes" id="UP000609874">
    <property type="component" value="Unassembled WGS sequence"/>
</dbReference>
<accession>A0ABR8UQL4</accession>
<proteinExistence type="predicted"/>
<reference evidence="1 2" key="1">
    <citation type="submission" date="2020-08" db="EMBL/GenBank/DDBJ databases">
        <title>A Genomic Blueprint of the Chicken Gut Microbiome.</title>
        <authorList>
            <person name="Gilroy R."/>
            <person name="Ravi A."/>
            <person name="Getino M."/>
            <person name="Pursley I."/>
            <person name="Horton D.L."/>
            <person name="Alikhan N.-F."/>
            <person name="Baker D."/>
            <person name="Gharbi K."/>
            <person name="Hall N."/>
            <person name="Watson M."/>
            <person name="Adriaenssens E.M."/>
            <person name="Foster-Nyarko E."/>
            <person name="Jarju S."/>
            <person name="Secka A."/>
            <person name="Antonio M."/>
            <person name="Oren A."/>
            <person name="Chaudhuri R."/>
            <person name="La Ragione R.M."/>
            <person name="Hildebrand F."/>
            <person name="Pallen M.J."/>
        </authorList>
    </citation>
    <scope>NUCLEOTIDE SEQUENCE [LARGE SCALE GENOMIC DNA]</scope>
    <source>
        <strain evidence="1 2">Sa2CUA1</strain>
    </source>
</reference>